<sequence>MKQTVREIDYFKNIREIRECDFGVFYFFDGLVISEIKEGVVFNWSMAKKIINIAYDIIGKDKPIAYISNRIHNYSVVPTDWLKFYKNRHQLEFYSVVAYNKGGLSSIVLEKMFFRENIRQFSDLETAIKWSISKISDKEFGLTPYVE</sequence>
<protein>
    <recommendedName>
        <fullName evidence="3">STAS/SEC14 domain-containing protein</fullName>
    </recommendedName>
</protein>
<evidence type="ECO:0008006" key="3">
    <source>
        <dbReference type="Google" id="ProtNLM"/>
    </source>
</evidence>
<gene>
    <name evidence="1" type="ORF">ACFSJE_10825</name>
</gene>
<dbReference type="Proteomes" id="UP001597342">
    <property type="component" value="Unassembled WGS sequence"/>
</dbReference>
<dbReference type="EMBL" id="JBHUHU010000003">
    <property type="protein sequence ID" value="MFD2100270.1"/>
    <property type="molecule type" value="Genomic_DNA"/>
</dbReference>
<dbReference type="RefSeq" id="WP_379830989.1">
    <property type="nucleotide sequence ID" value="NZ_JBHUHU010000003.1"/>
</dbReference>
<name>A0ABW4XZG6_9FLAO</name>
<organism evidence="1 2">
    <name type="scientific">Flagellimonas iocasae</name>
    <dbReference type="NCBI Taxonomy" id="2055905"/>
    <lineage>
        <taxon>Bacteria</taxon>
        <taxon>Pseudomonadati</taxon>
        <taxon>Bacteroidota</taxon>
        <taxon>Flavobacteriia</taxon>
        <taxon>Flavobacteriales</taxon>
        <taxon>Flavobacteriaceae</taxon>
        <taxon>Flagellimonas</taxon>
    </lineage>
</organism>
<reference evidence="2" key="1">
    <citation type="journal article" date="2019" name="Int. J. Syst. Evol. Microbiol.">
        <title>The Global Catalogue of Microorganisms (GCM) 10K type strain sequencing project: providing services to taxonomists for standard genome sequencing and annotation.</title>
        <authorList>
            <consortium name="The Broad Institute Genomics Platform"/>
            <consortium name="The Broad Institute Genome Sequencing Center for Infectious Disease"/>
            <person name="Wu L."/>
            <person name="Ma J."/>
        </authorList>
    </citation>
    <scope>NUCLEOTIDE SEQUENCE [LARGE SCALE GENOMIC DNA]</scope>
    <source>
        <strain evidence="2">JCM 3389</strain>
    </source>
</reference>
<comment type="caution">
    <text evidence="1">The sequence shown here is derived from an EMBL/GenBank/DDBJ whole genome shotgun (WGS) entry which is preliminary data.</text>
</comment>
<proteinExistence type="predicted"/>
<evidence type="ECO:0000313" key="2">
    <source>
        <dbReference type="Proteomes" id="UP001597342"/>
    </source>
</evidence>
<evidence type="ECO:0000313" key="1">
    <source>
        <dbReference type="EMBL" id="MFD2100270.1"/>
    </source>
</evidence>
<accession>A0ABW4XZG6</accession>
<keyword evidence="2" id="KW-1185">Reference proteome</keyword>